<dbReference type="CDD" id="cd01335">
    <property type="entry name" value="Radical_SAM"/>
    <property type="match status" value="1"/>
</dbReference>
<protein>
    <submittedName>
        <fullName evidence="7">Radical SAM protein</fullName>
    </submittedName>
</protein>
<proteinExistence type="predicted"/>
<dbReference type="Proteomes" id="UP000324133">
    <property type="component" value="Unassembled WGS sequence"/>
</dbReference>
<dbReference type="SUPFAM" id="SSF102114">
    <property type="entry name" value="Radical SAM enzymes"/>
    <property type="match status" value="1"/>
</dbReference>
<organism evidence="7 8">
    <name type="scientific">Rufibacter hautae</name>
    <dbReference type="NCBI Taxonomy" id="2595005"/>
    <lineage>
        <taxon>Bacteria</taxon>
        <taxon>Pseudomonadati</taxon>
        <taxon>Bacteroidota</taxon>
        <taxon>Cytophagia</taxon>
        <taxon>Cytophagales</taxon>
        <taxon>Hymenobacteraceae</taxon>
        <taxon>Rufibacter</taxon>
    </lineage>
</organism>
<dbReference type="GO" id="GO:0003824">
    <property type="term" value="F:catalytic activity"/>
    <property type="evidence" value="ECO:0007669"/>
    <property type="project" value="InterPro"/>
</dbReference>
<sequence>MRASNKPLSLEILPQETEKPLVSSGPISTPGWKAKPVLLTRWQSFWALRRIRWHLLKLILNQVPHPLKAIKALRTLITIRRKFLGDSPITKVAKIDGRYYYEYNTPGWPSQAYDDYHLAELNRIMPFQDKPFAFKNVIMAVTKKCAMRCEHCFEWDALNGKEKLTVDNLQNMVRQFQEQGVAQLQFSGGEPMLRMPALLSVLKSAKPITDFWVLTSGHLFTLENAQALKEAGLTGVTISLDHIHPPLHNQFRGFGEAYAWVEKAAENAASVGLVVAVSLCATRAFVTEENLMAYAHLATRLGAAFIQVLEPRAVGHYTGQEVGLAPHQRKMLEDFYTNLNYNPAYHHLPMVVYYDLQRRRAGCAAAADRHVYVDTDGQIQACPFCQKTIGHIQAENFQSSLASLRLSGCPVAPIQ</sequence>
<accession>A0A5B6TEW8</accession>
<dbReference type="SFLD" id="SFLDG01067">
    <property type="entry name" value="SPASM/twitch_domain_containing"/>
    <property type="match status" value="1"/>
</dbReference>
<keyword evidence="3" id="KW-0479">Metal-binding</keyword>
<dbReference type="EMBL" id="VKKY01000002">
    <property type="protein sequence ID" value="KAA3437732.1"/>
    <property type="molecule type" value="Genomic_DNA"/>
</dbReference>
<dbReference type="GO" id="GO:0051536">
    <property type="term" value="F:iron-sulfur cluster binding"/>
    <property type="evidence" value="ECO:0007669"/>
    <property type="project" value="UniProtKB-KW"/>
</dbReference>
<evidence type="ECO:0000256" key="4">
    <source>
        <dbReference type="ARBA" id="ARBA00023004"/>
    </source>
</evidence>
<keyword evidence="2" id="KW-0949">S-adenosyl-L-methionine</keyword>
<dbReference type="InterPro" id="IPR058240">
    <property type="entry name" value="rSAM_sf"/>
</dbReference>
<dbReference type="InterPro" id="IPR007197">
    <property type="entry name" value="rSAM"/>
</dbReference>
<reference evidence="7 8" key="1">
    <citation type="submission" date="2019-07" db="EMBL/GenBank/DDBJ databases">
        <title>Rufibacter sp. nov., isolated from lake sediment.</title>
        <authorList>
            <person name="Qu J.-H."/>
        </authorList>
    </citation>
    <scope>NUCLEOTIDE SEQUENCE [LARGE SCALE GENOMIC DNA]</scope>
    <source>
        <strain evidence="7 8">NBS58-1</strain>
    </source>
</reference>
<evidence type="ECO:0000256" key="3">
    <source>
        <dbReference type="ARBA" id="ARBA00022723"/>
    </source>
</evidence>
<keyword evidence="5" id="KW-0411">Iron-sulfur</keyword>
<dbReference type="OrthoDB" id="9763993at2"/>
<dbReference type="AlphaFoldDB" id="A0A5B6TEW8"/>
<keyword evidence="8" id="KW-1185">Reference proteome</keyword>
<dbReference type="SMART" id="SM00729">
    <property type="entry name" value="Elp3"/>
    <property type="match status" value="1"/>
</dbReference>
<dbReference type="SFLD" id="SFLDS00029">
    <property type="entry name" value="Radical_SAM"/>
    <property type="match status" value="1"/>
</dbReference>
<dbReference type="Pfam" id="PF04055">
    <property type="entry name" value="Radical_SAM"/>
    <property type="match status" value="1"/>
</dbReference>
<evidence type="ECO:0000256" key="5">
    <source>
        <dbReference type="ARBA" id="ARBA00023014"/>
    </source>
</evidence>
<comment type="caution">
    <text evidence="7">The sequence shown here is derived from an EMBL/GenBank/DDBJ whole genome shotgun (WGS) entry which is preliminary data.</text>
</comment>
<evidence type="ECO:0000256" key="2">
    <source>
        <dbReference type="ARBA" id="ARBA00022691"/>
    </source>
</evidence>
<name>A0A5B6TEW8_9BACT</name>
<keyword evidence="4" id="KW-0408">Iron</keyword>
<evidence type="ECO:0000313" key="8">
    <source>
        <dbReference type="Proteomes" id="UP000324133"/>
    </source>
</evidence>
<dbReference type="InterPro" id="IPR050377">
    <property type="entry name" value="Radical_SAM_PqqE_MftC-like"/>
</dbReference>
<feature type="domain" description="Radical SAM core" evidence="6">
    <location>
        <begin position="131"/>
        <end position="342"/>
    </location>
</feature>
<gene>
    <name evidence="7" type="ORF">FOA19_10540</name>
</gene>
<comment type="cofactor">
    <cofactor evidence="1">
        <name>[4Fe-4S] cluster</name>
        <dbReference type="ChEBI" id="CHEBI:49883"/>
    </cofactor>
</comment>
<dbReference type="PANTHER" id="PTHR11228">
    <property type="entry name" value="RADICAL SAM DOMAIN PROTEIN"/>
    <property type="match status" value="1"/>
</dbReference>
<dbReference type="GO" id="GO:0046872">
    <property type="term" value="F:metal ion binding"/>
    <property type="evidence" value="ECO:0007669"/>
    <property type="project" value="UniProtKB-KW"/>
</dbReference>
<evidence type="ECO:0000313" key="7">
    <source>
        <dbReference type="EMBL" id="KAA3437732.1"/>
    </source>
</evidence>
<evidence type="ECO:0000256" key="1">
    <source>
        <dbReference type="ARBA" id="ARBA00001966"/>
    </source>
</evidence>
<dbReference type="InterPro" id="IPR006638">
    <property type="entry name" value="Elp3/MiaA/NifB-like_rSAM"/>
</dbReference>
<dbReference type="InterPro" id="IPR013785">
    <property type="entry name" value="Aldolase_TIM"/>
</dbReference>
<dbReference type="PANTHER" id="PTHR11228:SF7">
    <property type="entry name" value="PQQA PEPTIDE CYCLASE"/>
    <property type="match status" value="1"/>
</dbReference>
<dbReference type="Gene3D" id="3.20.20.70">
    <property type="entry name" value="Aldolase class I"/>
    <property type="match status" value="1"/>
</dbReference>
<dbReference type="PROSITE" id="PS51918">
    <property type="entry name" value="RADICAL_SAM"/>
    <property type="match status" value="1"/>
</dbReference>
<evidence type="ECO:0000259" key="6">
    <source>
        <dbReference type="PROSITE" id="PS51918"/>
    </source>
</evidence>